<dbReference type="SUPFAM" id="SSF102114">
    <property type="entry name" value="Radical SAM enzymes"/>
    <property type="match status" value="1"/>
</dbReference>
<name>A0A1N7C1B0_9RHOO</name>
<dbReference type="PANTHER" id="PTHR43273">
    <property type="entry name" value="ANAEROBIC SULFATASE-MATURATING ENZYME HOMOLOG ASLB-RELATED"/>
    <property type="match status" value="1"/>
</dbReference>
<reference evidence="8" key="1">
    <citation type="submission" date="2017-01" db="EMBL/GenBank/DDBJ databases">
        <authorList>
            <person name="Varghese N."/>
            <person name="Submissions S."/>
        </authorList>
    </citation>
    <scope>NUCLEOTIDE SEQUENCE [LARGE SCALE GENOMIC DNA]</scope>
    <source>
        <strain evidence="8">ATCC 51758</strain>
    </source>
</reference>
<feature type="domain" description="Radical SAM core" evidence="6">
    <location>
        <begin position="11"/>
        <end position="217"/>
    </location>
</feature>
<dbReference type="RefSeq" id="WP_076604178.1">
    <property type="nucleotide sequence ID" value="NZ_FTMD01000021.1"/>
</dbReference>
<dbReference type="InterPro" id="IPR007197">
    <property type="entry name" value="rSAM"/>
</dbReference>
<evidence type="ECO:0000256" key="3">
    <source>
        <dbReference type="ARBA" id="ARBA00022723"/>
    </source>
</evidence>
<sequence>MNAPELRSPIVGNRVELNIFTTLTCNLKCSYCSIAVGDVVGSQGKAQYSLDTLDTFVATHLADKEIYVTFYGGEPTLNIPFIVGLMERHPTWRYQLQTNGTLLHRLPDAVLAKLSNVLVSVDGAEHTTDHYRGRGVYRKVTSNIAKIRPKLGGKLTARVTWGHEDISFEELDSLLPTFDYVYWQFAQAEGFYDAENMRRKKAALTQLIDKFFTTDGLYPFIPLMGTVRNKVLPSRAREACSGHTQCRSSTHILNILPDGRIFPCPDLTHLPELQSGDLNANWLKPSPLQPAPEMPCEGCEALSFCRRNCMKNLYVGYVLDDAPYREQVVEPICELVKFMGAEIDRRDPHAWYAQATLPVRREISDCEIYEYVEVMP</sequence>
<dbReference type="NCBIfam" id="TIGR04085">
    <property type="entry name" value="rSAM_more_4Fe4S"/>
    <property type="match status" value="1"/>
</dbReference>
<keyword evidence="3" id="KW-0479">Metal-binding</keyword>
<dbReference type="PROSITE" id="PS51918">
    <property type="entry name" value="RADICAL_SAM"/>
    <property type="match status" value="1"/>
</dbReference>
<dbReference type="InterPro" id="IPR023885">
    <property type="entry name" value="4Fe4S-binding_SPASM_dom"/>
</dbReference>
<dbReference type="SFLD" id="SFLDG01067">
    <property type="entry name" value="SPASM/twitch_domain_containing"/>
    <property type="match status" value="1"/>
</dbReference>
<keyword evidence="5" id="KW-0411">Iron-sulfur</keyword>
<keyword evidence="2" id="KW-0949">S-adenosyl-L-methionine</keyword>
<dbReference type="Gene3D" id="3.20.20.70">
    <property type="entry name" value="Aldolase class I"/>
    <property type="match status" value="1"/>
</dbReference>
<organism evidence="7 8">
    <name type="scientific">Aromatoleum tolulyticum</name>
    <dbReference type="NCBI Taxonomy" id="34027"/>
    <lineage>
        <taxon>Bacteria</taxon>
        <taxon>Pseudomonadati</taxon>
        <taxon>Pseudomonadota</taxon>
        <taxon>Betaproteobacteria</taxon>
        <taxon>Rhodocyclales</taxon>
        <taxon>Rhodocyclaceae</taxon>
        <taxon>Aromatoleum</taxon>
    </lineage>
</organism>
<dbReference type="SFLD" id="SFLDS00029">
    <property type="entry name" value="Radical_SAM"/>
    <property type="match status" value="1"/>
</dbReference>
<evidence type="ECO:0000313" key="7">
    <source>
        <dbReference type="EMBL" id="SIR57357.1"/>
    </source>
</evidence>
<keyword evidence="8" id="KW-1185">Reference proteome</keyword>
<dbReference type="Proteomes" id="UP000186819">
    <property type="component" value="Unassembled WGS sequence"/>
</dbReference>
<accession>A0A1N7C1B0</accession>
<dbReference type="PANTHER" id="PTHR43273:SF2">
    <property type="entry name" value="RADICAL SAM CORE DOMAIN-CONTAINING PROTEIN"/>
    <property type="match status" value="1"/>
</dbReference>
<gene>
    <name evidence="7" type="ORF">SAMN05421829_12124</name>
</gene>
<dbReference type="Pfam" id="PF04055">
    <property type="entry name" value="Radical_SAM"/>
    <property type="match status" value="1"/>
</dbReference>
<dbReference type="InterPro" id="IPR058240">
    <property type="entry name" value="rSAM_sf"/>
</dbReference>
<proteinExistence type="predicted"/>
<dbReference type="GO" id="GO:0046872">
    <property type="term" value="F:metal ion binding"/>
    <property type="evidence" value="ECO:0007669"/>
    <property type="project" value="UniProtKB-KW"/>
</dbReference>
<dbReference type="GO" id="GO:0016491">
    <property type="term" value="F:oxidoreductase activity"/>
    <property type="evidence" value="ECO:0007669"/>
    <property type="project" value="InterPro"/>
</dbReference>
<evidence type="ECO:0000256" key="1">
    <source>
        <dbReference type="ARBA" id="ARBA00001966"/>
    </source>
</evidence>
<comment type="cofactor">
    <cofactor evidence="1">
        <name>[4Fe-4S] cluster</name>
        <dbReference type="ChEBI" id="CHEBI:49883"/>
    </cofactor>
</comment>
<dbReference type="InterPro" id="IPR023867">
    <property type="entry name" value="Sulphatase_maturase_rSAM"/>
</dbReference>
<dbReference type="InterPro" id="IPR013785">
    <property type="entry name" value="Aldolase_TIM"/>
</dbReference>
<evidence type="ECO:0000313" key="8">
    <source>
        <dbReference type="Proteomes" id="UP000186819"/>
    </source>
</evidence>
<dbReference type="SFLD" id="SFLDG01104">
    <property type="entry name" value="Uncharacterised_Radical_SAM_Su"/>
    <property type="match status" value="1"/>
</dbReference>
<evidence type="ECO:0000256" key="4">
    <source>
        <dbReference type="ARBA" id="ARBA00023004"/>
    </source>
</evidence>
<keyword evidence="4" id="KW-0408">Iron</keyword>
<protein>
    <submittedName>
        <fullName evidence="7">Radical SAM additional 4Fe4S-binding SPASM domain-containing protein</fullName>
    </submittedName>
</protein>
<dbReference type="CDD" id="cd01335">
    <property type="entry name" value="Radical_SAM"/>
    <property type="match status" value="1"/>
</dbReference>
<dbReference type="GO" id="GO:0051536">
    <property type="term" value="F:iron-sulfur cluster binding"/>
    <property type="evidence" value="ECO:0007669"/>
    <property type="project" value="UniProtKB-KW"/>
</dbReference>
<dbReference type="AlphaFoldDB" id="A0A1N7C1B0"/>
<evidence type="ECO:0000256" key="2">
    <source>
        <dbReference type="ARBA" id="ARBA00022691"/>
    </source>
</evidence>
<dbReference type="OrthoDB" id="308557at2"/>
<dbReference type="InterPro" id="IPR023819">
    <property type="entry name" value="Pep-mod_rSAM_AF0577"/>
</dbReference>
<dbReference type="EMBL" id="FTMD01000021">
    <property type="protein sequence ID" value="SIR57357.1"/>
    <property type="molecule type" value="Genomic_DNA"/>
</dbReference>
<dbReference type="STRING" id="34027.SAMN05421829_12124"/>
<evidence type="ECO:0000256" key="5">
    <source>
        <dbReference type="ARBA" id="ARBA00023014"/>
    </source>
</evidence>
<evidence type="ECO:0000259" key="6">
    <source>
        <dbReference type="PROSITE" id="PS51918"/>
    </source>
</evidence>